<name>A0A812S607_SYMPI</name>
<protein>
    <submittedName>
        <fullName evidence="1">Uncharacterized protein</fullName>
    </submittedName>
</protein>
<dbReference type="Proteomes" id="UP000649617">
    <property type="component" value="Unassembled WGS sequence"/>
</dbReference>
<dbReference type="AlphaFoldDB" id="A0A812S607"/>
<sequence length="128" mass="14556">VKEAFELRREQQVTEVLSKLEGEHFRLSVEAAQEAKRRLHAEEEATQLRTKLDSFRNLLAQQAHEAEEEKVARQPPEMAEVGIVTEDEGFTEPVPSPGREALRFRLAEAEGRLQLGLKGSDDFRFEVG</sequence>
<evidence type="ECO:0000313" key="1">
    <source>
        <dbReference type="EMBL" id="CAE7464077.1"/>
    </source>
</evidence>
<feature type="non-terminal residue" evidence="1">
    <location>
        <position position="128"/>
    </location>
</feature>
<gene>
    <name evidence="1" type="ORF">SPIL2461_LOCUS11636</name>
</gene>
<proteinExistence type="predicted"/>
<accession>A0A812S607</accession>
<dbReference type="EMBL" id="CAJNIZ010022769">
    <property type="protein sequence ID" value="CAE7464077.1"/>
    <property type="molecule type" value="Genomic_DNA"/>
</dbReference>
<evidence type="ECO:0000313" key="2">
    <source>
        <dbReference type="Proteomes" id="UP000649617"/>
    </source>
</evidence>
<reference evidence="1" key="1">
    <citation type="submission" date="2021-02" db="EMBL/GenBank/DDBJ databases">
        <authorList>
            <person name="Dougan E. K."/>
            <person name="Rhodes N."/>
            <person name="Thang M."/>
            <person name="Chan C."/>
        </authorList>
    </citation>
    <scope>NUCLEOTIDE SEQUENCE</scope>
</reference>
<organism evidence="1 2">
    <name type="scientific">Symbiodinium pilosum</name>
    <name type="common">Dinoflagellate</name>
    <dbReference type="NCBI Taxonomy" id="2952"/>
    <lineage>
        <taxon>Eukaryota</taxon>
        <taxon>Sar</taxon>
        <taxon>Alveolata</taxon>
        <taxon>Dinophyceae</taxon>
        <taxon>Suessiales</taxon>
        <taxon>Symbiodiniaceae</taxon>
        <taxon>Symbiodinium</taxon>
    </lineage>
</organism>
<keyword evidence="2" id="KW-1185">Reference proteome</keyword>
<comment type="caution">
    <text evidence="1">The sequence shown here is derived from an EMBL/GenBank/DDBJ whole genome shotgun (WGS) entry which is preliminary data.</text>
</comment>